<evidence type="ECO:0000313" key="2">
    <source>
        <dbReference type="Proteomes" id="UP001637990"/>
    </source>
</evidence>
<sequence>MKFIIDERLGVHNRDEEFFHLKQGEVLGLLDKLDGERHTLLCVERDDGWIFFVGGGAELYVVNKTSPDGINYEIKSDFSGDCVDLCVGGQYGDYDPSSVVRRELARLALFDFCGFCRFSEANWHEIN</sequence>
<proteinExistence type="predicted"/>
<reference evidence="1 2" key="1">
    <citation type="submission" date="2024-11" db="EMBL/GenBank/DDBJ databases">
        <title>Genome sequencing of Xanthomonas codiaei.</title>
        <authorList>
            <person name="Studholme D.J."/>
        </authorList>
    </citation>
    <scope>NUCLEOTIDE SEQUENCE [LARGE SCALE GENOMIC DNA]</scope>
    <source>
        <strain evidence="1 2">NCPPB 4350</strain>
    </source>
</reference>
<name>A0ABW9MTL6_9XANT</name>
<organism evidence="1 2">
    <name type="scientific">Xanthomonas codiaei</name>
    <dbReference type="NCBI Taxonomy" id="56463"/>
    <lineage>
        <taxon>Bacteria</taxon>
        <taxon>Pseudomonadati</taxon>
        <taxon>Pseudomonadota</taxon>
        <taxon>Gammaproteobacteria</taxon>
        <taxon>Lysobacterales</taxon>
        <taxon>Lysobacteraceae</taxon>
        <taxon>Xanthomonas</taxon>
    </lineage>
</organism>
<keyword evidence="2" id="KW-1185">Reference proteome</keyword>
<protein>
    <submittedName>
        <fullName evidence="1">Uncharacterized protein</fullName>
    </submittedName>
</protein>
<gene>
    <name evidence="1" type="ORF">ACI6Q5_22080</name>
</gene>
<dbReference type="Proteomes" id="UP001637990">
    <property type="component" value="Unassembled WGS sequence"/>
</dbReference>
<dbReference type="EMBL" id="JBJGBS010000288">
    <property type="protein sequence ID" value="MFO3707587.1"/>
    <property type="molecule type" value="Genomic_DNA"/>
</dbReference>
<dbReference type="RefSeq" id="WP_146092041.1">
    <property type="nucleotide sequence ID" value="NZ_JBJGBS010000288.1"/>
</dbReference>
<comment type="caution">
    <text evidence="1">The sequence shown here is derived from an EMBL/GenBank/DDBJ whole genome shotgun (WGS) entry which is preliminary data.</text>
</comment>
<evidence type="ECO:0000313" key="1">
    <source>
        <dbReference type="EMBL" id="MFO3707587.1"/>
    </source>
</evidence>
<accession>A0ABW9MTL6</accession>